<feature type="repeat" description="TPR" evidence="9">
    <location>
        <begin position="1442"/>
        <end position="1475"/>
    </location>
</feature>
<evidence type="ECO:0000256" key="6">
    <source>
        <dbReference type="ARBA" id="ARBA00023277"/>
    </source>
</evidence>
<feature type="compositionally biased region" description="Low complexity" evidence="10">
    <location>
        <begin position="34"/>
        <end position="43"/>
    </location>
</feature>
<accession>A0A813IHW4</accession>
<comment type="caution">
    <text evidence="11">The sequence shown here is derived from an EMBL/GenBank/DDBJ whole genome shotgun (WGS) entry which is preliminary data.</text>
</comment>
<name>A0A813IHW4_POLGL</name>
<feature type="region of interest" description="Disordered" evidence="10">
    <location>
        <begin position="270"/>
        <end position="331"/>
    </location>
</feature>
<dbReference type="GO" id="GO:0006004">
    <property type="term" value="P:fucose metabolic process"/>
    <property type="evidence" value="ECO:0007669"/>
    <property type="project" value="UniProtKB-KW"/>
</dbReference>
<feature type="region of interest" description="Disordered" evidence="10">
    <location>
        <begin position="450"/>
        <end position="501"/>
    </location>
</feature>
<feature type="region of interest" description="Disordered" evidence="10">
    <location>
        <begin position="28"/>
        <end position="47"/>
    </location>
</feature>
<feature type="compositionally biased region" description="Basic and acidic residues" evidence="10">
    <location>
        <begin position="478"/>
        <end position="501"/>
    </location>
</feature>
<dbReference type="EMBL" id="CAJNNW010008094">
    <property type="protein sequence ID" value="CAE8649745.1"/>
    <property type="molecule type" value="Genomic_DNA"/>
</dbReference>
<keyword evidence="5" id="KW-0294">Fucose metabolism</keyword>
<keyword evidence="4" id="KW-0256">Endoplasmic reticulum</keyword>
<evidence type="ECO:0000313" key="12">
    <source>
        <dbReference type="Proteomes" id="UP000626109"/>
    </source>
</evidence>
<dbReference type="InterPro" id="IPR011990">
    <property type="entry name" value="TPR-like_helical_dom_sf"/>
</dbReference>
<reference evidence="11" key="1">
    <citation type="submission" date="2021-02" db="EMBL/GenBank/DDBJ databases">
        <authorList>
            <person name="Dougan E. K."/>
            <person name="Rhodes N."/>
            <person name="Thang M."/>
            <person name="Chan C."/>
        </authorList>
    </citation>
    <scope>NUCLEOTIDE SEQUENCE</scope>
</reference>
<evidence type="ECO:0000313" key="11">
    <source>
        <dbReference type="EMBL" id="CAE8649745.1"/>
    </source>
</evidence>
<gene>
    <name evidence="11" type="ORF">PGLA2088_LOCUS7694</name>
</gene>
<dbReference type="PANTHER" id="PTHR13398:SF0">
    <property type="entry name" value="GDP-FUCOSE PROTEIN O-FUCOSYLTRANSFERASE 2"/>
    <property type="match status" value="1"/>
</dbReference>
<evidence type="ECO:0000256" key="5">
    <source>
        <dbReference type="ARBA" id="ARBA00023253"/>
    </source>
</evidence>
<dbReference type="Proteomes" id="UP000626109">
    <property type="component" value="Unassembled WGS sequence"/>
</dbReference>
<comment type="similarity">
    <text evidence="7">Belongs to the glycosyltransferase 68 family.</text>
</comment>
<keyword evidence="9" id="KW-0802">TPR repeat</keyword>
<dbReference type="Gene3D" id="3.40.50.11340">
    <property type="match status" value="1"/>
</dbReference>
<evidence type="ECO:0000256" key="2">
    <source>
        <dbReference type="ARBA" id="ARBA00004922"/>
    </source>
</evidence>
<comment type="subcellular location">
    <subcellularLocation>
        <location evidence="1">Endoplasmic reticulum</location>
    </subcellularLocation>
</comment>
<protein>
    <recommendedName>
        <fullName evidence="8">GDP-fucose protein O-fucosyltransferase 2</fullName>
    </recommendedName>
</protein>
<evidence type="ECO:0000256" key="4">
    <source>
        <dbReference type="ARBA" id="ARBA00022824"/>
    </source>
</evidence>
<dbReference type="SUPFAM" id="SSF48452">
    <property type="entry name" value="TPR-like"/>
    <property type="match status" value="1"/>
</dbReference>
<dbReference type="PANTHER" id="PTHR13398">
    <property type="entry name" value="GDP-FUCOSE PROTEIN O-FUCOSYLTRANSFERASE 2"/>
    <property type="match status" value="1"/>
</dbReference>
<dbReference type="SMART" id="SM00028">
    <property type="entry name" value="TPR"/>
    <property type="match status" value="3"/>
</dbReference>
<comment type="pathway">
    <text evidence="2">Protein modification; protein glycosylation.</text>
</comment>
<feature type="compositionally biased region" description="Basic and acidic residues" evidence="10">
    <location>
        <begin position="273"/>
        <end position="314"/>
    </location>
</feature>
<dbReference type="GO" id="GO:0005783">
    <property type="term" value="C:endoplasmic reticulum"/>
    <property type="evidence" value="ECO:0007669"/>
    <property type="project" value="UniProtKB-SubCell"/>
</dbReference>
<dbReference type="GO" id="GO:0046922">
    <property type="term" value="F:peptide-O-fucosyltransferase activity"/>
    <property type="evidence" value="ECO:0007669"/>
    <property type="project" value="InterPro"/>
</dbReference>
<evidence type="ECO:0000256" key="3">
    <source>
        <dbReference type="ARBA" id="ARBA00022679"/>
    </source>
</evidence>
<keyword evidence="6" id="KW-0119">Carbohydrate metabolism</keyword>
<evidence type="ECO:0000256" key="7">
    <source>
        <dbReference type="ARBA" id="ARBA00025803"/>
    </source>
</evidence>
<evidence type="ECO:0000256" key="8">
    <source>
        <dbReference type="ARBA" id="ARBA00026232"/>
    </source>
</evidence>
<dbReference type="InterPro" id="IPR019734">
    <property type="entry name" value="TPR_rpt"/>
</dbReference>
<dbReference type="InterPro" id="IPR019378">
    <property type="entry name" value="GDP-Fuc_O-FucTrfase"/>
</dbReference>
<keyword evidence="3" id="KW-0808">Transferase</keyword>
<dbReference type="Gene3D" id="1.25.40.10">
    <property type="entry name" value="Tetratricopeptide repeat domain"/>
    <property type="match status" value="1"/>
</dbReference>
<evidence type="ECO:0000256" key="9">
    <source>
        <dbReference type="PROSITE-ProRule" id="PRU00339"/>
    </source>
</evidence>
<dbReference type="InterPro" id="IPR045130">
    <property type="entry name" value="OFUT2-like"/>
</dbReference>
<proteinExistence type="inferred from homology"/>
<organism evidence="11 12">
    <name type="scientific">Polarella glacialis</name>
    <name type="common">Dinoflagellate</name>
    <dbReference type="NCBI Taxonomy" id="89957"/>
    <lineage>
        <taxon>Eukaryota</taxon>
        <taxon>Sar</taxon>
        <taxon>Alveolata</taxon>
        <taxon>Dinophyceae</taxon>
        <taxon>Suessiales</taxon>
        <taxon>Suessiaceae</taxon>
        <taxon>Polarella</taxon>
    </lineage>
</organism>
<dbReference type="Gene3D" id="3.40.50.11350">
    <property type="match status" value="1"/>
</dbReference>
<dbReference type="PROSITE" id="PS50005">
    <property type="entry name" value="TPR"/>
    <property type="match status" value="1"/>
</dbReference>
<dbReference type="UniPathway" id="UPA00378"/>
<dbReference type="Pfam" id="PF10250">
    <property type="entry name" value="O-FucT"/>
    <property type="match status" value="1"/>
</dbReference>
<dbReference type="Pfam" id="PF13181">
    <property type="entry name" value="TPR_8"/>
    <property type="match status" value="1"/>
</dbReference>
<dbReference type="CDD" id="cd11296">
    <property type="entry name" value="O-FucT_like"/>
    <property type="match status" value="1"/>
</dbReference>
<evidence type="ECO:0000256" key="1">
    <source>
        <dbReference type="ARBA" id="ARBA00004240"/>
    </source>
</evidence>
<sequence length="2301" mass="255315">MSANMFNADGTVASAAIAARYRNALDLGNRRPTASSSPPVADSPSRRVKMGSGIYQACDTEVRAMNSSEARTIIETVAVQSDGIAPDSDEECYATQLQALKTKLDMDIGRYTGFAVWRPYGFRMARRNEVQNSGLETRERTIHRLRDGGASEPRRTEDVLEVQLCHERFGCVVAHQANEARKEHRRPVSEYSGLLGGGWWWVSPAYQRLRPEQMERLRRKLEMSIAGDETNNNFPGYDKLKPWDAVLLYASQDRDFWDSEVKRKPALATNVKDMPDPSGEGHHEAGDEGETAKKGQEVKTPLRVEQGKDGKGDVGKNWQNECTPAPKPATKEATDALHERVYASYAKSEGIEDCHVVVILTTISQPLFPRCPENMEHWLGAMRVAGYRSAETFLTEPERSCSLRLDQGRRRRIKPADTEIVMFVQSKEQTHLRNAALEATSEAELTAHDKEKVTEGSHQIRGVQHAGAEKTRGRKFAKKEEACATSERSSRRDVIEARNDSGESRVEYSFSEIPQDLVPEEDSRIPGAAGNYEPKVWRVLKTKPSEGIEESTDTSLERSGIWNGSFVRSRAGSNEQLLTLLLCWAAFGPDMAWNKARFRDQPLGSERSSMGLTDSLVPILGTMLSQLWAAMKDVNNSEGIDGGNEGLIPIGRIAHALAWPREFFKEENQEKYLKRQYYVSAGIGNCEGQNASVALGILSCFRTWAFTGAKERVRGTNLIKFSSLIIADLPHEWTEHAEQQACVLAEYAGKKREDMEVIVCLAAPECQESLAYQAWQIGLEHSLALQCVPITVVCAATFDRDFGAGATERFMVSMRVFGRPHHFQRIGNSYSRGMAGTRLNSRVPLCTFHGIDSGVRMRLTEEATGDRPIFPTNADTGGNGYSRVIACTCLDSPVPLCTFHDVGSGVRMRLTGEATGDRPIFPTDSGKFPSAADTIETWANVLDGLTDKDTAGHVPRRSGAQSHTRLGVPMWWMANLGRWGSRTVSGYREEASREEEVSHVLSVIVVPRASASCRQLDPIVGQEALDLQSVKFELAEISSKFAVCNELRAERVRDSSAPGKTAVLKLDGLELKVFAEEAEREKLLRVCWPGEDPFVYNLDIGCTRKVSSDCPYLQPEEWRTGGGLAWGEHNSRSLLKLAGEPCTREDCILAKFRGVGSESDLASAKSVRCQRPLRIVIANKPVLCSFDLMLFRLHSDVQCLPAAEWARRYLLDTLAFGLQTQCRWGYHLSTICNLKLQASSNRGQLRLLLAAGQETELSDRGPGDARGVPHGLGSFAGLPKLGLGSFAGLPKLSLEQLDLRLPGTLDGPQGVLVAESLAEVRNHAAVGLMDQHRYSEAELELQHAVKLAPQKPLLWYNLGTALIGLRRHKEAQVCLERALALDDSLSSAHFNLARIHMTLANSPGPLDLGDFLDSEARELQLRSALRHLNSSVDAFSSTKSREETFKSMEEAFYMLGDTANAWSAYRRLLELAPHEGLKARSHDGCVEILAWLEDRALELPPLWSGGESPQDGELELAQVLYPQLPAFLPSELCVVFDASVKNRSESANAHQDLHLRFEQQGFAQLTKGDIPWSDDAIAAFAAYFMAVHHAGGYYRDSKEDPRALLSAGRWSLDNDRLANFLAGTLRPVAESAAGKALKLGFAKVALYEAGAELPPHHDQILNEVSVTLVLQSTEGQASGPHWPLVLRRLPKPMQSDLKSNATLLYAPTGEGLVFRGRDFLHSRPCCLPEGQHSLVLLLHYVEAAFPEFQCRTFVNVTAATTEELLQHQCVEVTANMAQRYQYVPSSSNSSNTSSSKSDEDLNLGVYGKQAASSRSHDTNTSRLTSTTTAPKQYLLYNPCATNMDPTYCQSQFNNQVMFFLHALSVAKCLGRTLVLPPFMWMEHQMAEQNWYPFERFFDLGQLKKRFGVIRLEDFLELHKLQHPGGRLLWWYYYPPYLVDREPHAFKGIFFRRYMNLSFAMPKRMSPFWEVRMTASGRGQEPFGKGEGRSYWTAARLLLGQIRAESADFHAAIAAAPSSIAAWMGLTSPLQPLSGGREEASLVNKQSIGLEQWKATTRTLDIGQDLQPAENISRYEVEAGAASSGRYAANVDVLVFDFAPSYNFRFDRFDFDWELRRNRRALRFSSALEDAAERAVAELFGGGSFVALHLRRDGYAEFCHAEELRAAAGGAKLRFGFRSSRAACNPSEDELLRDLLKSGLGLGPGLVPGLFLATNSRDDEEILQLAGTVRAHFGVEMRQLRDAVSSRTLAPETVPIIELLIAARSSAFVGNAMSTFTMNIVMERDVRGLPRNSTIFNGIGRL</sequence>
<evidence type="ECO:0000256" key="10">
    <source>
        <dbReference type="SAM" id="MobiDB-lite"/>
    </source>
</evidence>